<reference evidence="3" key="1">
    <citation type="journal article" date="2013" name="Nature">
        <title>Draft genome of the wheat A-genome progenitor Triticum urartu.</title>
        <authorList>
            <person name="Ling H.Q."/>
            <person name="Zhao S."/>
            <person name="Liu D."/>
            <person name="Wang J."/>
            <person name="Sun H."/>
            <person name="Zhang C."/>
            <person name="Fan H."/>
            <person name="Li D."/>
            <person name="Dong L."/>
            <person name="Tao Y."/>
            <person name="Gao C."/>
            <person name="Wu H."/>
            <person name="Li Y."/>
            <person name="Cui Y."/>
            <person name="Guo X."/>
            <person name="Zheng S."/>
            <person name="Wang B."/>
            <person name="Yu K."/>
            <person name="Liang Q."/>
            <person name="Yang W."/>
            <person name="Lou X."/>
            <person name="Chen J."/>
            <person name="Feng M."/>
            <person name="Jian J."/>
            <person name="Zhang X."/>
            <person name="Luo G."/>
            <person name="Jiang Y."/>
            <person name="Liu J."/>
            <person name="Wang Z."/>
            <person name="Sha Y."/>
            <person name="Zhang B."/>
            <person name="Wu H."/>
            <person name="Tang D."/>
            <person name="Shen Q."/>
            <person name="Xue P."/>
            <person name="Zou S."/>
            <person name="Wang X."/>
            <person name="Liu X."/>
            <person name="Wang F."/>
            <person name="Yang Y."/>
            <person name="An X."/>
            <person name="Dong Z."/>
            <person name="Zhang K."/>
            <person name="Zhang X."/>
            <person name="Luo M.C."/>
            <person name="Dvorak J."/>
            <person name="Tong Y."/>
            <person name="Wang J."/>
            <person name="Yang H."/>
            <person name="Li Z."/>
            <person name="Wang D."/>
            <person name="Zhang A."/>
            <person name="Wang J."/>
        </authorList>
    </citation>
    <scope>NUCLEOTIDE SEQUENCE</scope>
    <source>
        <strain evidence="3">cv. G1812</strain>
    </source>
</reference>
<evidence type="ECO:0000256" key="1">
    <source>
        <dbReference type="SAM" id="MobiDB-lite"/>
    </source>
</evidence>
<dbReference type="EnsemblPlants" id="TuG1812G0700001311.01.T01">
    <property type="protein sequence ID" value="TuG1812G0700001311.01.T01.cds455281"/>
    <property type="gene ID" value="TuG1812G0700001311.01"/>
</dbReference>
<feature type="compositionally biased region" description="Basic and acidic residues" evidence="1">
    <location>
        <begin position="358"/>
        <end position="375"/>
    </location>
</feature>
<accession>A0A8R7R0V1</accession>
<reference evidence="2" key="3">
    <citation type="submission" date="2022-06" db="UniProtKB">
        <authorList>
            <consortium name="EnsemblPlants"/>
        </authorList>
    </citation>
    <scope>IDENTIFICATION</scope>
</reference>
<dbReference type="Gramene" id="TuG1812G0700001311.01.T01">
    <property type="protein sequence ID" value="TuG1812G0700001311.01.T01.cds455281"/>
    <property type="gene ID" value="TuG1812G0700001311.01"/>
</dbReference>
<evidence type="ECO:0000313" key="3">
    <source>
        <dbReference type="Proteomes" id="UP000015106"/>
    </source>
</evidence>
<proteinExistence type="predicted"/>
<feature type="compositionally biased region" description="Pro residues" evidence="1">
    <location>
        <begin position="380"/>
        <end position="394"/>
    </location>
</feature>
<sequence length="444" mass="47186">IQEQSKTLVLLVLEISSREFASRNQVRTRCTVPRKQKNSIFFFFFSFIVSRLPDAPPRPLQRAVHRRRAVGREHGELPLAVARPLPDLGHREAVALAAGPDPLPLAAAPAAKAGRVRDDPSRAPHPLRGAAVAVPPVDGHLQAGLGEHVLVGAHGVAPPGVQAAAAAARVALLRRHNAAAVVLDVAGRPGRALELAEADGEHRALPLPPPPLVEQEGRVAAAVVGREHAAAERAGGVGEQPGVDAVDVERVAAQRQQPQPVVAGELAQAHRAVERLLGARADHHLPVEEHRQRVDDGLVQPGVVQVEQLLQLPLQRRLLPSPPASASSVHLAAPILRRPGARAGAPPQEPDQQVQQAGDEHERRQHQHHDQDHRANPQPSSSPPPPPPPPPPPSWLFLASSARKQQAVAASSISTCWSSLAGVVRAVRRSLRAGELPGRAALLS</sequence>
<reference evidence="2" key="2">
    <citation type="submission" date="2018-03" db="EMBL/GenBank/DDBJ databases">
        <title>The Triticum urartu genome reveals the dynamic nature of wheat genome evolution.</title>
        <authorList>
            <person name="Ling H."/>
            <person name="Ma B."/>
            <person name="Shi X."/>
            <person name="Liu H."/>
            <person name="Dong L."/>
            <person name="Sun H."/>
            <person name="Cao Y."/>
            <person name="Gao Q."/>
            <person name="Zheng S."/>
            <person name="Li Y."/>
            <person name="Yu Y."/>
            <person name="Du H."/>
            <person name="Qi M."/>
            <person name="Li Y."/>
            <person name="Yu H."/>
            <person name="Cui Y."/>
            <person name="Wang N."/>
            <person name="Chen C."/>
            <person name="Wu H."/>
            <person name="Zhao Y."/>
            <person name="Zhang J."/>
            <person name="Li Y."/>
            <person name="Zhou W."/>
            <person name="Zhang B."/>
            <person name="Hu W."/>
            <person name="Eijk M."/>
            <person name="Tang J."/>
            <person name="Witsenboer H."/>
            <person name="Zhao S."/>
            <person name="Li Z."/>
            <person name="Zhang A."/>
            <person name="Wang D."/>
            <person name="Liang C."/>
        </authorList>
    </citation>
    <scope>NUCLEOTIDE SEQUENCE [LARGE SCALE GENOMIC DNA]</scope>
    <source>
        <strain evidence="2">cv. G1812</strain>
    </source>
</reference>
<keyword evidence="3" id="KW-1185">Reference proteome</keyword>
<dbReference type="AlphaFoldDB" id="A0A8R7R0V1"/>
<name>A0A8R7R0V1_TRIUA</name>
<feature type="region of interest" description="Disordered" evidence="1">
    <location>
        <begin position="339"/>
        <end position="397"/>
    </location>
</feature>
<protein>
    <submittedName>
        <fullName evidence="2">Uncharacterized protein</fullName>
    </submittedName>
</protein>
<evidence type="ECO:0000313" key="2">
    <source>
        <dbReference type="EnsemblPlants" id="TuG1812G0700001311.01.T01.cds455281"/>
    </source>
</evidence>
<organism evidence="2 3">
    <name type="scientific">Triticum urartu</name>
    <name type="common">Red wild einkorn</name>
    <name type="synonym">Crithodium urartu</name>
    <dbReference type="NCBI Taxonomy" id="4572"/>
    <lineage>
        <taxon>Eukaryota</taxon>
        <taxon>Viridiplantae</taxon>
        <taxon>Streptophyta</taxon>
        <taxon>Embryophyta</taxon>
        <taxon>Tracheophyta</taxon>
        <taxon>Spermatophyta</taxon>
        <taxon>Magnoliopsida</taxon>
        <taxon>Liliopsida</taxon>
        <taxon>Poales</taxon>
        <taxon>Poaceae</taxon>
        <taxon>BOP clade</taxon>
        <taxon>Pooideae</taxon>
        <taxon>Triticodae</taxon>
        <taxon>Triticeae</taxon>
        <taxon>Triticinae</taxon>
        <taxon>Triticum</taxon>
    </lineage>
</organism>
<dbReference type="Proteomes" id="UP000015106">
    <property type="component" value="Chromosome 7"/>
</dbReference>